<gene>
    <name evidence="2" type="ORF">S01H1_22255</name>
</gene>
<feature type="region of interest" description="Disordered" evidence="1">
    <location>
        <begin position="60"/>
        <end position="86"/>
    </location>
</feature>
<protein>
    <submittedName>
        <fullName evidence="2">Uncharacterized protein</fullName>
    </submittedName>
</protein>
<dbReference type="EMBL" id="BARS01012519">
    <property type="protein sequence ID" value="GAF87533.1"/>
    <property type="molecule type" value="Genomic_DNA"/>
</dbReference>
<proteinExistence type="predicted"/>
<reference evidence="2" key="1">
    <citation type="journal article" date="2014" name="Front. Microbiol.">
        <title>High frequency of phylogenetically diverse reductive dehalogenase-homologous genes in deep subseafloor sedimentary metagenomes.</title>
        <authorList>
            <person name="Kawai M."/>
            <person name="Futagami T."/>
            <person name="Toyoda A."/>
            <person name="Takaki Y."/>
            <person name="Nishi S."/>
            <person name="Hori S."/>
            <person name="Arai W."/>
            <person name="Tsubouchi T."/>
            <person name="Morono Y."/>
            <person name="Uchiyama I."/>
            <person name="Ito T."/>
            <person name="Fujiyama A."/>
            <person name="Inagaki F."/>
            <person name="Takami H."/>
        </authorList>
    </citation>
    <scope>NUCLEOTIDE SEQUENCE</scope>
    <source>
        <strain evidence="2">Expedition CK06-06</strain>
    </source>
</reference>
<name>X0T250_9ZZZZ</name>
<feature type="non-terminal residue" evidence="2">
    <location>
        <position position="1"/>
    </location>
</feature>
<dbReference type="Gene3D" id="3.40.720.10">
    <property type="entry name" value="Alkaline Phosphatase, subunit A"/>
    <property type="match status" value="1"/>
</dbReference>
<dbReference type="SUPFAM" id="SSF53649">
    <property type="entry name" value="Alkaline phosphatase-like"/>
    <property type="match status" value="1"/>
</dbReference>
<dbReference type="AlphaFoldDB" id="X0T250"/>
<sequence>HSRPAGVIREGKYKLIEFYEDGRLELYDLANDIGEKKNLATEMPQKAAQLQQKLARWRRSVNAKMPTPNPDYDPARANEWKPRPRR</sequence>
<accession>X0T250</accession>
<comment type="caution">
    <text evidence="2">The sequence shown here is derived from an EMBL/GenBank/DDBJ whole genome shotgun (WGS) entry which is preliminary data.</text>
</comment>
<evidence type="ECO:0000256" key="1">
    <source>
        <dbReference type="SAM" id="MobiDB-lite"/>
    </source>
</evidence>
<evidence type="ECO:0000313" key="2">
    <source>
        <dbReference type="EMBL" id="GAF87533.1"/>
    </source>
</evidence>
<organism evidence="2">
    <name type="scientific">marine sediment metagenome</name>
    <dbReference type="NCBI Taxonomy" id="412755"/>
    <lineage>
        <taxon>unclassified sequences</taxon>
        <taxon>metagenomes</taxon>
        <taxon>ecological metagenomes</taxon>
    </lineage>
</organism>
<dbReference type="InterPro" id="IPR017850">
    <property type="entry name" value="Alkaline_phosphatase_core_sf"/>
</dbReference>
<feature type="compositionally biased region" description="Basic and acidic residues" evidence="1">
    <location>
        <begin position="73"/>
        <end position="86"/>
    </location>
</feature>